<keyword evidence="2" id="KW-0808">Transferase</keyword>
<dbReference type="InterPro" id="IPR041698">
    <property type="entry name" value="Methyltransf_25"/>
</dbReference>
<evidence type="ECO:0000259" key="5">
    <source>
        <dbReference type="Pfam" id="PF13649"/>
    </source>
</evidence>
<dbReference type="PANTHER" id="PTHR35897">
    <property type="entry name" value="METHYLTRANSFERASE AUSD"/>
    <property type="match status" value="1"/>
</dbReference>
<evidence type="ECO:0000313" key="6">
    <source>
        <dbReference type="EMBL" id="KAK9720078.1"/>
    </source>
</evidence>
<dbReference type="EMBL" id="JASJQH010007025">
    <property type="protein sequence ID" value="KAK9720078.1"/>
    <property type="molecule type" value="Genomic_DNA"/>
</dbReference>
<feature type="domain" description="Methyltransferase" evidence="5">
    <location>
        <begin position="82"/>
        <end position="183"/>
    </location>
</feature>
<dbReference type="Pfam" id="PF13649">
    <property type="entry name" value="Methyltransf_25"/>
    <property type="match status" value="1"/>
</dbReference>
<name>A0ABR2W4P7_9FUNG</name>
<keyword evidence="3" id="KW-0949">S-adenosyl-L-methionine</keyword>
<comment type="similarity">
    <text evidence="4">Belongs to the class I-like SAM-binding methyltransferase superfamily.</text>
</comment>
<dbReference type="Proteomes" id="UP001479436">
    <property type="component" value="Unassembled WGS sequence"/>
</dbReference>
<gene>
    <name evidence="6" type="ORF">K7432_004371</name>
</gene>
<comment type="pathway">
    <text evidence="1">Secondary metabolite biosynthesis.</text>
</comment>
<dbReference type="InterPro" id="IPR051654">
    <property type="entry name" value="Meroterpenoid_MTases"/>
</dbReference>
<evidence type="ECO:0000256" key="1">
    <source>
        <dbReference type="ARBA" id="ARBA00005179"/>
    </source>
</evidence>
<dbReference type="SUPFAM" id="SSF53335">
    <property type="entry name" value="S-adenosyl-L-methionine-dependent methyltransferases"/>
    <property type="match status" value="1"/>
</dbReference>
<evidence type="ECO:0000313" key="7">
    <source>
        <dbReference type="Proteomes" id="UP001479436"/>
    </source>
</evidence>
<proteinExistence type="inferred from homology"/>
<sequence length="267" mass="30463">MSGDNIDSQEFQLSDENYELFRAYFGDDDREAIFQHVSEIREKALKVFRFYIVQKFKLLRMKTHPFYPSLLDLNKKRKDLKVLDLGCCFGADLRKLIIDGFPGNNLVGLDISSEFIELGYDLFKDRDGPMKFIVADILSEEWSDKVADLEFDVIYLGSFLHLFTREEQDKILSRVCQLLKPNGVLFGRNLGSTSMDAPSFHSEHLDKDMFLPTADMFTKSLSDLGFGDVDVTAVSKDQLEDFQGGNDAMPGRPFLIYTAVKNADSKN</sequence>
<evidence type="ECO:0000256" key="4">
    <source>
        <dbReference type="ARBA" id="ARBA00038314"/>
    </source>
</evidence>
<accession>A0ABR2W4P7</accession>
<evidence type="ECO:0000256" key="2">
    <source>
        <dbReference type="ARBA" id="ARBA00022679"/>
    </source>
</evidence>
<protein>
    <recommendedName>
        <fullName evidence="5">Methyltransferase domain-containing protein</fullName>
    </recommendedName>
</protein>
<dbReference type="PANTHER" id="PTHR35897:SF1">
    <property type="entry name" value="METHYLTRANSFERASE AUSD"/>
    <property type="match status" value="1"/>
</dbReference>
<dbReference type="Gene3D" id="3.40.50.150">
    <property type="entry name" value="Vaccinia Virus protein VP39"/>
    <property type="match status" value="1"/>
</dbReference>
<dbReference type="CDD" id="cd02440">
    <property type="entry name" value="AdoMet_MTases"/>
    <property type="match status" value="1"/>
</dbReference>
<reference evidence="6 7" key="1">
    <citation type="submission" date="2023-04" db="EMBL/GenBank/DDBJ databases">
        <title>Genome of Basidiobolus ranarum AG-B5.</title>
        <authorList>
            <person name="Stajich J.E."/>
            <person name="Carter-House D."/>
            <person name="Gryganskyi A."/>
        </authorList>
    </citation>
    <scope>NUCLEOTIDE SEQUENCE [LARGE SCALE GENOMIC DNA]</scope>
    <source>
        <strain evidence="6 7">AG-B5</strain>
    </source>
</reference>
<comment type="caution">
    <text evidence="6">The sequence shown here is derived from an EMBL/GenBank/DDBJ whole genome shotgun (WGS) entry which is preliminary data.</text>
</comment>
<keyword evidence="7" id="KW-1185">Reference proteome</keyword>
<organism evidence="6 7">
    <name type="scientific">Basidiobolus ranarum</name>
    <dbReference type="NCBI Taxonomy" id="34480"/>
    <lineage>
        <taxon>Eukaryota</taxon>
        <taxon>Fungi</taxon>
        <taxon>Fungi incertae sedis</taxon>
        <taxon>Zoopagomycota</taxon>
        <taxon>Entomophthoromycotina</taxon>
        <taxon>Basidiobolomycetes</taxon>
        <taxon>Basidiobolales</taxon>
        <taxon>Basidiobolaceae</taxon>
        <taxon>Basidiobolus</taxon>
    </lineage>
</organism>
<evidence type="ECO:0000256" key="3">
    <source>
        <dbReference type="ARBA" id="ARBA00022691"/>
    </source>
</evidence>
<dbReference type="InterPro" id="IPR029063">
    <property type="entry name" value="SAM-dependent_MTases_sf"/>
</dbReference>